<gene>
    <name evidence="1" type="ORF">GBAR_LOCUS17981</name>
</gene>
<sequence length="108" mass="12826">MATKPVVLPEPYDGKSSWGDWKLHFEDVSRSQRMECWTETQVATCPPNWSSAARRSTAYQEKVRPLMMPLQEPCRRAVPFVLMLWLFQKQTLQHLWFFYGSMHTLCMR</sequence>
<protein>
    <submittedName>
        <fullName evidence="1">Uncharacterized protein</fullName>
    </submittedName>
</protein>
<dbReference type="AlphaFoldDB" id="A0AA35SLK8"/>
<evidence type="ECO:0000313" key="1">
    <source>
        <dbReference type="EMBL" id="CAI8031714.1"/>
    </source>
</evidence>
<organism evidence="1 2">
    <name type="scientific">Geodia barretti</name>
    <name type="common">Barrett's horny sponge</name>
    <dbReference type="NCBI Taxonomy" id="519541"/>
    <lineage>
        <taxon>Eukaryota</taxon>
        <taxon>Metazoa</taxon>
        <taxon>Porifera</taxon>
        <taxon>Demospongiae</taxon>
        <taxon>Heteroscleromorpha</taxon>
        <taxon>Tetractinellida</taxon>
        <taxon>Astrophorina</taxon>
        <taxon>Geodiidae</taxon>
        <taxon>Geodia</taxon>
    </lineage>
</organism>
<accession>A0AA35SLK8</accession>
<reference evidence="1" key="1">
    <citation type="submission" date="2023-03" db="EMBL/GenBank/DDBJ databases">
        <authorList>
            <person name="Steffen K."/>
            <person name="Cardenas P."/>
        </authorList>
    </citation>
    <scope>NUCLEOTIDE SEQUENCE</scope>
</reference>
<comment type="caution">
    <text evidence="1">The sequence shown here is derived from an EMBL/GenBank/DDBJ whole genome shotgun (WGS) entry which is preliminary data.</text>
</comment>
<evidence type="ECO:0000313" key="2">
    <source>
        <dbReference type="Proteomes" id="UP001174909"/>
    </source>
</evidence>
<dbReference type="EMBL" id="CASHTH010002557">
    <property type="protein sequence ID" value="CAI8031714.1"/>
    <property type="molecule type" value="Genomic_DNA"/>
</dbReference>
<dbReference type="Proteomes" id="UP001174909">
    <property type="component" value="Unassembled WGS sequence"/>
</dbReference>
<name>A0AA35SLK8_GEOBA</name>
<proteinExistence type="predicted"/>
<keyword evidence="2" id="KW-1185">Reference proteome</keyword>